<reference evidence="2 3" key="1">
    <citation type="journal article" date="2016" name="Sci. Rep.">
        <title>The genome sequence of the outbreeding globe artichoke constructed de novo incorporating a phase-aware low-pass sequencing strategy of F1 progeny.</title>
        <authorList>
            <person name="Scaglione D."/>
            <person name="Reyes-Chin-Wo S."/>
            <person name="Acquadro A."/>
            <person name="Froenicke L."/>
            <person name="Portis E."/>
            <person name="Beitel C."/>
            <person name="Tirone M."/>
            <person name="Mauro R."/>
            <person name="Lo Monaco A."/>
            <person name="Mauromicale G."/>
            <person name="Faccioli P."/>
            <person name="Cattivelli L."/>
            <person name="Rieseberg L."/>
            <person name="Michelmore R."/>
            <person name="Lanteri S."/>
        </authorList>
    </citation>
    <scope>NUCLEOTIDE SEQUENCE [LARGE SCALE GENOMIC DNA]</scope>
    <source>
        <strain evidence="2">2C</strain>
    </source>
</reference>
<organism evidence="2 3">
    <name type="scientific">Cynara cardunculus var. scolymus</name>
    <name type="common">Globe artichoke</name>
    <name type="synonym">Cynara scolymus</name>
    <dbReference type="NCBI Taxonomy" id="59895"/>
    <lineage>
        <taxon>Eukaryota</taxon>
        <taxon>Viridiplantae</taxon>
        <taxon>Streptophyta</taxon>
        <taxon>Embryophyta</taxon>
        <taxon>Tracheophyta</taxon>
        <taxon>Spermatophyta</taxon>
        <taxon>Magnoliopsida</taxon>
        <taxon>eudicotyledons</taxon>
        <taxon>Gunneridae</taxon>
        <taxon>Pentapetalae</taxon>
        <taxon>asterids</taxon>
        <taxon>campanulids</taxon>
        <taxon>Asterales</taxon>
        <taxon>Asteraceae</taxon>
        <taxon>Carduoideae</taxon>
        <taxon>Cardueae</taxon>
        <taxon>Carduinae</taxon>
        <taxon>Cynara</taxon>
    </lineage>
</organism>
<name>A0A103Y8R4_CYNCS</name>
<sequence>MFMSVRPAPYALQNPRDGKFAGNQAPLRSPMSGHITPYESTAPASNDKFTRYEHIIPAPIRDP</sequence>
<dbReference type="EMBL" id="LEKV01001969">
    <property type="protein sequence ID" value="KVI04602.1"/>
    <property type="molecule type" value="Genomic_DNA"/>
</dbReference>
<keyword evidence="3" id="KW-1185">Reference proteome</keyword>
<proteinExistence type="predicted"/>
<dbReference type="Proteomes" id="UP000243975">
    <property type="component" value="Unassembled WGS sequence"/>
</dbReference>
<gene>
    <name evidence="2" type="ORF">Ccrd_017081</name>
</gene>
<comment type="caution">
    <text evidence="2">The sequence shown here is derived from an EMBL/GenBank/DDBJ whole genome shotgun (WGS) entry which is preliminary data.</text>
</comment>
<accession>A0A103Y8R4</accession>
<protein>
    <submittedName>
        <fullName evidence="2">Uncharacterized protein</fullName>
    </submittedName>
</protein>
<evidence type="ECO:0000313" key="3">
    <source>
        <dbReference type="Proteomes" id="UP000243975"/>
    </source>
</evidence>
<feature type="region of interest" description="Disordered" evidence="1">
    <location>
        <begin position="1"/>
        <end position="46"/>
    </location>
</feature>
<evidence type="ECO:0000313" key="2">
    <source>
        <dbReference type="EMBL" id="KVI04602.1"/>
    </source>
</evidence>
<evidence type="ECO:0000256" key="1">
    <source>
        <dbReference type="SAM" id="MobiDB-lite"/>
    </source>
</evidence>
<dbReference type="Gramene" id="KVI04602">
    <property type="protein sequence ID" value="KVI04602"/>
    <property type="gene ID" value="Ccrd_017081"/>
</dbReference>
<dbReference type="AlphaFoldDB" id="A0A103Y8R4"/>